<keyword evidence="4" id="KW-1185">Reference proteome</keyword>
<dbReference type="Gene3D" id="3.30.40.10">
    <property type="entry name" value="Zinc/RING finger domain, C3HC4 (zinc finger)"/>
    <property type="match status" value="1"/>
</dbReference>
<evidence type="ECO:0000259" key="2">
    <source>
        <dbReference type="PROSITE" id="PS50089"/>
    </source>
</evidence>
<dbReference type="GO" id="GO:0006511">
    <property type="term" value="P:ubiquitin-dependent protein catabolic process"/>
    <property type="evidence" value="ECO:0007669"/>
    <property type="project" value="TreeGrafter"/>
</dbReference>
<organism evidence="3 4">
    <name type="scientific">Amniculicola lignicola CBS 123094</name>
    <dbReference type="NCBI Taxonomy" id="1392246"/>
    <lineage>
        <taxon>Eukaryota</taxon>
        <taxon>Fungi</taxon>
        <taxon>Dikarya</taxon>
        <taxon>Ascomycota</taxon>
        <taxon>Pezizomycotina</taxon>
        <taxon>Dothideomycetes</taxon>
        <taxon>Pleosporomycetidae</taxon>
        <taxon>Pleosporales</taxon>
        <taxon>Amniculicolaceae</taxon>
        <taxon>Amniculicola</taxon>
    </lineage>
</organism>
<protein>
    <recommendedName>
        <fullName evidence="2">RING-type domain-containing protein</fullName>
    </recommendedName>
</protein>
<keyword evidence="1" id="KW-0862">Zinc</keyword>
<proteinExistence type="predicted"/>
<sequence length="114" mass="12971">MPPSDFSISAGDVGKSEHLIQALEEHVQSITRRCRLEIFSACRTQPLLKSHFKDSAEQCPICYEQDYEDGQVAKVIKIDACSHIFHRPCLAPWLETLLPRPITCPMCRCKLDLD</sequence>
<evidence type="ECO:0000256" key="1">
    <source>
        <dbReference type="PROSITE-ProRule" id="PRU00175"/>
    </source>
</evidence>
<dbReference type="InterPro" id="IPR001841">
    <property type="entry name" value="Znf_RING"/>
</dbReference>
<dbReference type="SMART" id="SM00184">
    <property type="entry name" value="RING"/>
    <property type="match status" value="1"/>
</dbReference>
<keyword evidence="1" id="KW-0863">Zinc-finger</keyword>
<dbReference type="AlphaFoldDB" id="A0A6A5WGA7"/>
<dbReference type="InterPro" id="IPR013083">
    <property type="entry name" value="Znf_RING/FYVE/PHD"/>
</dbReference>
<accession>A0A6A5WGA7</accession>
<dbReference type="OrthoDB" id="8062037at2759"/>
<dbReference type="EMBL" id="ML977587">
    <property type="protein sequence ID" value="KAF2000662.1"/>
    <property type="molecule type" value="Genomic_DNA"/>
</dbReference>
<dbReference type="PANTHER" id="PTHR22765">
    <property type="entry name" value="RING FINGER AND PROTEASE ASSOCIATED DOMAIN-CONTAINING"/>
    <property type="match status" value="1"/>
</dbReference>
<dbReference type="Proteomes" id="UP000799779">
    <property type="component" value="Unassembled WGS sequence"/>
</dbReference>
<dbReference type="InterPro" id="IPR051826">
    <property type="entry name" value="E3_ubiquitin-ligase_domain"/>
</dbReference>
<gene>
    <name evidence="3" type="ORF">P154DRAFT_192390</name>
</gene>
<dbReference type="PANTHER" id="PTHR22765:SF416">
    <property type="entry name" value="E3 UBIQUITIN-PROTEIN LIGASE GODZILLA"/>
    <property type="match status" value="1"/>
</dbReference>
<reference evidence="3" key="1">
    <citation type="journal article" date="2020" name="Stud. Mycol.">
        <title>101 Dothideomycetes genomes: a test case for predicting lifestyles and emergence of pathogens.</title>
        <authorList>
            <person name="Haridas S."/>
            <person name="Albert R."/>
            <person name="Binder M."/>
            <person name="Bloem J."/>
            <person name="Labutti K."/>
            <person name="Salamov A."/>
            <person name="Andreopoulos B."/>
            <person name="Baker S."/>
            <person name="Barry K."/>
            <person name="Bills G."/>
            <person name="Bluhm B."/>
            <person name="Cannon C."/>
            <person name="Castanera R."/>
            <person name="Culley D."/>
            <person name="Daum C."/>
            <person name="Ezra D."/>
            <person name="Gonzalez J."/>
            <person name="Henrissat B."/>
            <person name="Kuo A."/>
            <person name="Liang C."/>
            <person name="Lipzen A."/>
            <person name="Lutzoni F."/>
            <person name="Magnuson J."/>
            <person name="Mondo S."/>
            <person name="Nolan M."/>
            <person name="Ohm R."/>
            <person name="Pangilinan J."/>
            <person name="Park H.-J."/>
            <person name="Ramirez L."/>
            <person name="Alfaro M."/>
            <person name="Sun H."/>
            <person name="Tritt A."/>
            <person name="Yoshinaga Y."/>
            <person name="Zwiers L.-H."/>
            <person name="Turgeon B."/>
            <person name="Goodwin S."/>
            <person name="Spatafora J."/>
            <person name="Crous P."/>
            <person name="Grigoriev I."/>
        </authorList>
    </citation>
    <scope>NUCLEOTIDE SEQUENCE</scope>
    <source>
        <strain evidence="3">CBS 123094</strain>
    </source>
</reference>
<dbReference type="GO" id="GO:0005737">
    <property type="term" value="C:cytoplasm"/>
    <property type="evidence" value="ECO:0007669"/>
    <property type="project" value="TreeGrafter"/>
</dbReference>
<dbReference type="SUPFAM" id="SSF57850">
    <property type="entry name" value="RING/U-box"/>
    <property type="match status" value="1"/>
</dbReference>
<dbReference type="PROSITE" id="PS50089">
    <property type="entry name" value="ZF_RING_2"/>
    <property type="match status" value="1"/>
</dbReference>
<evidence type="ECO:0000313" key="4">
    <source>
        <dbReference type="Proteomes" id="UP000799779"/>
    </source>
</evidence>
<name>A0A6A5WGA7_9PLEO</name>
<evidence type="ECO:0000313" key="3">
    <source>
        <dbReference type="EMBL" id="KAF2000662.1"/>
    </source>
</evidence>
<dbReference type="GO" id="GO:0061630">
    <property type="term" value="F:ubiquitin protein ligase activity"/>
    <property type="evidence" value="ECO:0007669"/>
    <property type="project" value="TreeGrafter"/>
</dbReference>
<feature type="domain" description="RING-type" evidence="2">
    <location>
        <begin position="59"/>
        <end position="108"/>
    </location>
</feature>
<dbReference type="Pfam" id="PF13639">
    <property type="entry name" value="zf-RING_2"/>
    <property type="match status" value="1"/>
</dbReference>
<dbReference type="GO" id="GO:0008270">
    <property type="term" value="F:zinc ion binding"/>
    <property type="evidence" value="ECO:0007669"/>
    <property type="project" value="UniProtKB-KW"/>
</dbReference>
<keyword evidence="1" id="KW-0479">Metal-binding</keyword>